<evidence type="ECO:0000313" key="2">
    <source>
        <dbReference type="Proteomes" id="UP000644147"/>
    </source>
</evidence>
<proteinExistence type="predicted"/>
<name>A0ABS1BWB2_9BACT</name>
<gene>
    <name evidence="1" type="ORF">I5M27_00135</name>
</gene>
<evidence type="ECO:0000313" key="1">
    <source>
        <dbReference type="EMBL" id="MBK0401371.1"/>
    </source>
</evidence>
<keyword evidence="2" id="KW-1185">Reference proteome</keyword>
<dbReference type="Proteomes" id="UP000644147">
    <property type="component" value="Unassembled WGS sequence"/>
</dbReference>
<reference evidence="1 2" key="1">
    <citation type="submission" date="2020-12" db="EMBL/GenBank/DDBJ databases">
        <title>Bacterial novel species Adhaeribacter sp. BT258 isolated from soil.</title>
        <authorList>
            <person name="Jung H.-Y."/>
        </authorList>
    </citation>
    <scope>NUCLEOTIDE SEQUENCE [LARGE SCALE GENOMIC DNA]</scope>
    <source>
        <strain evidence="1 2">BT258</strain>
    </source>
</reference>
<organism evidence="1 2">
    <name type="scientific">Adhaeribacter terrigena</name>
    <dbReference type="NCBI Taxonomy" id="2793070"/>
    <lineage>
        <taxon>Bacteria</taxon>
        <taxon>Pseudomonadati</taxon>
        <taxon>Bacteroidota</taxon>
        <taxon>Cytophagia</taxon>
        <taxon>Cytophagales</taxon>
        <taxon>Hymenobacteraceae</taxon>
        <taxon>Adhaeribacter</taxon>
    </lineage>
</organism>
<dbReference type="PROSITE" id="PS51257">
    <property type="entry name" value="PROKAR_LIPOPROTEIN"/>
    <property type="match status" value="1"/>
</dbReference>
<accession>A0ABS1BWB2</accession>
<dbReference type="RefSeq" id="WP_200504007.1">
    <property type="nucleotide sequence ID" value="NZ_JAEHFX010000001.1"/>
</dbReference>
<sequence length="177" mass="20082">MKNLFIILFTFLFFGCSKEKNQPIEGSLTCKLNGTYWTGKIKGSNRGAKFGFVCQKLKIIDGKEVPWQDLGFGAVNKNVNTQRLYEANQLVNEHPDIASTYATFNTAQDDGDVVCDIYKLIEADSLTNYIRITKETGNYKEVWGEFSVNFVRTRGCTESTLPDTLRIRDGQFHVVLE</sequence>
<protein>
    <recommendedName>
        <fullName evidence="3">Lipoprotein</fullName>
    </recommendedName>
</protein>
<evidence type="ECO:0008006" key="3">
    <source>
        <dbReference type="Google" id="ProtNLM"/>
    </source>
</evidence>
<dbReference type="EMBL" id="JAEHFX010000001">
    <property type="protein sequence ID" value="MBK0401371.1"/>
    <property type="molecule type" value="Genomic_DNA"/>
</dbReference>
<comment type="caution">
    <text evidence="1">The sequence shown here is derived from an EMBL/GenBank/DDBJ whole genome shotgun (WGS) entry which is preliminary data.</text>
</comment>